<dbReference type="EMBL" id="CAADFI010000074">
    <property type="protein sequence ID" value="VFJ95254.1"/>
    <property type="molecule type" value="Genomic_DNA"/>
</dbReference>
<dbReference type="Pfam" id="PF09720">
    <property type="entry name" value="Unstab_antitox"/>
    <property type="match status" value="1"/>
</dbReference>
<dbReference type="EMBL" id="CAADFJ010000070">
    <property type="protein sequence ID" value="VFK01649.1"/>
    <property type="molecule type" value="Genomic_DNA"/>
</dbReference>
<gene>
    <name evidence="1" type="ORF">BECKH772A_GA0070896_100717</name>
    <name evidence="2" type="ORF">BECKH772B_GA0070898_100747</name>
    <name evidence="3" type="ORF">BECKH772C_GA0070978_100707</name>
</gene>
<dbReference type="EMBL" id="CAADFG010000071">
    <property type="protein sequence ID" value="VFJ94373.1"/>
    <property type="molecule type" value="Genomic_DNA"/>
</dbReference>
<protein>
    <submittedName>
        <fullName evidence="1">Putative addiction module component, TIGR02574 family</fullName>
    </submittedName>
</protein>
<sequence length="74" mass="8071">MTHSAQQMLQQAIGLPALDRAALIEGLIASLDKPDDTLDALWLKEAEDRMNAYRAGELATVDADEVFAELGRDT</sequence>
<dbReference type="InterPro" id="IPR013406">
    <property type="entry name" value="CHP02574_addiction_mod"/>
</dbReference>
<dbReference type="AlphaFoldDB" id="A0A450UPA3"/>
<accession>A0A450UPA3</accession>
<evidence type="ECO:0000313" key="3">
    <source>
        <dbReference type="EMBL" id="VFK01649.1"/>
    </source>
</evidence>
<proteinExistence type="predicted"/>
<evidence type="ECO:0000313" key="2">
    <source>
        <dbReference type="EMBL" id="VFJ95254.1"/>
    </source>
</evidence>
<reference evidence="1" key="1">
    <citation type="submission" date="2019-02" db="EMBL/GenBank/DDBJ databases">
        <authorList>
            <person name="Gruber-Vodicka R. H."/>
            <person name="Seah K. B. B."/>
        </authorList>
    </citation>
    <scope>NUCLEOTIDE SEQUENCE</scope>
    <source>
        <strain evidence="3">BECK_SA2B12</strain>
        <strain evidence="1">BECK_SA2B15</strain>
        <strain evidence="2">BECK_SA2B20</strain>
    </source>
</reference>
<evidence type="ECO:0000313" key="1">
    <source>
        <dbReference type="EMBL" id="VFJ94373.1"/>
    </source>
</evidence>
<organism evidence="1">
    <name type="scientific">Candidatus Kentrum eta</name>
    <dbReference type="NCBI Taxonomy" id="2126337"/>
    <lineage>
        <taxon>Bacteria</taxon>
        <taxon>Pseudomonadati</taxon>
        <taxon>Pseudomonadota</taxon>
        <taxon>Gammaproteobacteria</taxon>
        <taxon>Candidatus Kentrum</taxon>
    </lineage>
</organism>
<name>A0A450UPA3_9GAMM</name>